<keyword evidence="8 17" id="KW-0106">Calcium</keyword>
<keyword evidence="12" id="KW-0807">Transducer</keyword>
<name>A0A3B4DE26_PYGNA</name>
<evidence type="ECO:0000256" key="2">
    <source>
        <dbReference type="ARBA" id="ARBA00004370"/>
    </source>
</evidence>
<keyword evidence="13" id="KW-0539">Nucleus</keyword>
<dbReference type="GO" id="GO:0016607">
    <property type="term" value="C:nuclear speck"/>
    <property type="evidence" value="ECO:0007669"/>
    <property type="project" value="TreeGrafter"/>
</dbReference>
<sequence length="977" mass="111722">RLSPDPLTFKSKLRELLDVGNLVGRIENKMLTVVTGPDMVNITYLNFMAFQEEVAKWEIFTNELFSLASNLLAQNMNREASLEKAYTRLKLQPNQEGRIPVKNIFRMFSTDRKRVETALESCNLPSGRNDSVPLEDLTSDIYKSFIANLCPRPEVNQIFADLGAKGKNYLSMEQMTDFINNKQRDPRLNEILYPPLKTEQTQFLMEKYEPNHGMIQKGQISVEGFSRYLISDENGVIPPEKLDQSEDMTFPLSHYFINSSHNTYLTAGQLAGNSSVEMYRQVLLSGCRCVELDCWKGRTAEEEPVITHGFTMTSEISFKEVIEAIAECAFKTSPFPIILSFENHVDSPKQQAKMAEYCRSIFGDALLTEPLEKYPLEAGVALPSPHELMGKILVKNKKSHPKPADGSTKKKLSEQASNTNSDSSSVFEPSSPSAGPADDEDDDDDYDDCKKSMDEGTAGSEAFATEEMSTLVNYIQPTKFHSFETSKKVNRSYQMSSFVETKALEQLTKTPVEFVEYNKLQLSRIYPKGTRVDSSNYMPQVFWNAGCQLVALNFQTIDLSMQLNLGMYEYNGKSGYRLKPEFMRRPDKHFDPFTESTVDGIVANTLSIKIISGQFLTDKKVGVYVEIDMFGLPVDTRRKAFKTKTSQNNAINPVWDEEPIVFKKVVLPTLASLRIAVFEEGGKFIGHRIIPVSAIRPGYRYIGLRNEKNQSLTLPALFVHIEVKDYVPDTFADVIEALSNPIRYVNLMEQRSKQLAALTLEEGEEEKDTGIEQASEVKSEPKPVPIENGLSHAPSATPKPASQLSPQPQPAEMEAHTLEELKQQKVFVREQRRHYKEMKDLMKKHHKKTTEMIKEHTAKYNEFQHDYLRRRAVLQKSAAPYSWTTSFFEQELATLDQESGQKLAELKEQQQQQLLNLRQEQYYSEKYLKKEHIKQVHQPYCCLYVLREKKELKKKMDKKRQEKLNEAKSKEKHLTEE</sequence>
<dbReference type="PROSITE" id="PS50007">
    <property type="entry name" value="PIPLC_X_DOMAIN"/>
    <property type="match status" value="1"/>
</dbReference>
<evidence type="ECO:0000256" key="9">
    <source>
        <dbReference type="ARBA" id="ARBA00022963"/>
    </source>
</evidence>
<dbReference type="Gene3D" id="3.20.20.190">
    <property type="entry name" value="Phosphatidylinositol (PI) phosphodiesterase"/>
    <property type="match status" value="1"/>
</dbReference>
<accession>A0A3B4DE26</accession>
<evidence type="ECO:0000256" key="4">
    <source>
        <dbReference type="ARBA" id="ARBA00012368"/>
    </source>
</evidence>
<proteinExistence type="predicted"/>
<feature type="compositionally biased region" description="Low complexity" evidence="20">
    <location>
        <begin position="421"/>
        <end position="433"/>
    </location>
</feature>
<evidence type="ECO:0000256" key="16">
    <source>
        <dbReference type="PIRSR" id="PIRSR000956-1"/>
    </source>
</evidence>
<dbReference type="PROSITE" id="PS50008">
    <property type="entry name" value="PIPLC_Y_DOMAIN"/>
    <property type="match status" value="1"/>
</dbReference>
<feature type="region of interest" description="Disordered" evidence="20">
    <location>
        <begin position="760"/>
        <end position="811"/>
    </location>
</feature>
<evidence type="ECO:0000256" key="3">
    <source>
        <dbReference type="ARBA" id="ARBA00004496"/>
    </source>
</evidence>
<dbReference type="PRINTS" id="PR00390">
    <property type="entry name" value="PHPHLIPASEC"/>
</dbReference>
<evidence type="ECO:0000256" key="19">
    <source>
        <dbReference type="SAM" id="Coils"/>
    </source>
</evidence>
<evidence type="ECO:0000256" key="15">
    <source>
        <dbReference type="ARBA" id="ARBA00023726"/>
    </source>
</evidence>
<feature type="region of interest" description="Disordered" evidence="20">
    <location>
        <begin position="397"/>
        <end position="457"/>
    </location>
</feature>
<dbReference type="GO" id="GO:0016042">
    <property type="term" value="P:lipid catabolic process"/>
    <property type="evidence" value="ECO:0007669"/>
    <property type="project" value="UniProtKB-KW"/>
</dbReference>
<dbReference type="GO" id="GO:0005516">
    <property type="term" value="F:calmodulin binding"/>
    <property type="evidence" value="ECO:0007669"/>
    <property type="project" value="TreeGrafter"/>
</dbReference>
<dbReference type="EC" id="3.1.4.11" evidence="4 18"/>
<evidence type="ECO:0000313" key="23">
    <source>
        <dbReference type="Ensembl" id="ENSPNAP00000022672.2"/>
    </source>
</evidence>
<comment type="catalytic activity">
    <reaction evidence="15">
        <text>a 1,2-diacyl-sn-glycero-3-phospho-(1D-myo-inositol) + H2O = 1D-myo-inositol 1-phosphate + a 1,2-diacyl-sn-glycerol + H(+)</text>
        <dbReference type="Rhea" id="RHEA:43484"/>
        <dbReference type="ChEBI" id="CHEBI:15377"/>
        <dbReference type="ChEBI" id="CHEBI:15378"/>
        <dbReference type="ChEBI" id="CHEBI:17815"/>
        <dbReference type="ChEBI" id="CHEBI:57880"/>
        <dbReference type="ChEBI" id="CHEBI:58433"/>
    </reaction>
    <physiologicalReaction direction="left-to-right" evidence="15">
        <dbReference type="Rhea" id="RHEA:43485"/>
    </physiologicalReaction>
</comment>
<dbReference type="SMART" id="SM00148">
    <property type="entry name" value="PLCXc"/>
    <property type="match status" value="1"/>
</dbReference>
<dbReference type="GO" id="GO:0007613">
    <property type="term" value="P:memory"/>
    <property type="evidence" value="ECO:0007669"/>
    <property type="project" value="TreeGrafter"/>
</dbReference>
<dbReference type="GO" id="GO:0016020">
    <property type="term" value="C:membrane"/>
    <property type="evidence" value="ECO:0007669"/>
    <property type="project" value="UniProtKB-SubCell"/>
</dbReference>
<evidence type="ECO:0000313" key="24">
    <source>
        <dbReference type="Proteomes" id="UP001501920"/>
    </source>
</evidence>
<dbReference type="FunFam" id="1.10.238.10:FF:000048">
    <property type="entry name" value="1-phosphatidylinositol 4,5-bisphosphate phosphodiesterase"/>
    <property type="match status" value="1"/>
</dbReference>
<keyword evidence="19" id="KW-0175">Coiled coil</keyword>
<feature type="binding site" evidence="17">
    <location>
        <position position="291"/>
    </location>
    <ligand>
        <name>Ca(2+)</name>
        <dbReference type="ChEBI" id="CHEBI:29108"/>
    </ligand>
</feature>
<evidence type="ECO:0000256" key="11">
    <source>
        <dbReference type="ARBA" id="ARBA00023136"/>
    </source>
</evidence>
<dbReference type="InterPro" id="IPR014815">
    <property type="entry name" value="PLC-beta_C"/>
</dbReference>
<dbReference type="SUPFAM" id="SSF50729">
    <property type="entry name" value="PH domain-like"/>
    <property type="match status" value="1"/>
</dbReference>
<feature type="domain" description="PI-PLC Y-box" evidence="22">
    <location>
        <begin position="468"/>
        <end position="584"/>
    </location>
</feature>
<feature type="binding site" evidence="17">
    <location>
        <position position="342"/>
    </location>
    <ligand>
        <name>Ca(2+)</name>
        <dbReference type="ChEBI" id="CHEBI:29108"/>
    </ligand>
</feature>
<evidence type="ECO:0000259" key="22">
    <source>
        <dbReference type="PROSITE" id="PS50008"/>
    </source>
</evidence>
<dbReference type="Ensembl" id="ENSPNAT00000034913.2">
    <property type="protein sequence ID" value="ENSPNAP00000022672.2"/>
    <property type="gene ID" value="ENSPNAG00000030080.2"/>
</dbReference>
<feature type="region of interest" description="Disordered" evidence="20">
    <location>
        <begin position="954"/>
        <end position="977"/>
    </location>
</feature>
<dbReference type="GeneTree" id="ENSGT00940000155428"/>
<dbReference type="GO" id="GO:0004435">
    <property type="term" value="F:phosphatidylinositol-4,5-bisphosphate phospholipase C activity"/>
    <property type="evidence" value="ECO:0007669"/>
    <property type="project" value="UniProtKB-EC"/>
</dbReference>
<keyword evidence="5" id="KW-0963">Cytoplasm</keyword>
<dbReference type="GO" id="GO:0007186">
    <property type="term" value="P:G protein-coupled receptor signaling pathway"/>
    <property type="evidence" value="ECO:0007669"/>
    <property type="project" value="TreeGrafter"/>
</dbReference>
<dbReference type="GO" id="GO:0048015">
    <property type="term" value="P:phosphatidylinositol-mediated signaling"/>
    <property type="evidence" value="ECO:0007669"/>
    <property type="project" value="TreeGrafter"/>
</dbReference>
<dbReference type="Gene3D" id="1.20.1230.10">
    <property type="entry name" value="Phospholipase C beta, distal C-terminal domain"/>
    <property type="match status" value="1"/>
</dbReference>
<keyword evidence="6" id="KW-0597">Phosphoprotein</keyword>
<dbReference type="InterPro" id="IPR035892">
    <property type="entry name" value="C2_domain_sf"/>
</dbReference>
<dbReference type="Proteomes" id="UP001501920">
    <property type="component" value="Chromosome 10"/>
</dbReference>
<feature type="compositionally biased region" description="Acidic residues" evidence="20">
    <location>
        <begin position="437"/>
        <end position="447"/>
    </location>
</feature>
<evidence type="ECO:0000256" key="12">
    <source>
        <dbReference type="ARBA" id="ARBA00023224"/>
    </source>
</evidence>
<evidence type="ECO:0000256" key="8">
    <source>
        <dbReference type="ARBA" id="ARBA00022837"/>
    </source>
</evidence>
<dbReference type="InterPro" id="IPR001192">
    <property type="entry name" value="PI-PLC_fam"/>
</dbReference>
<evidence type="ECO:0000256" key="18">
    <source>
        <dbReference type="RuleBase" id="RU361133"/>
    </source>
</evidence>
<dbReference type="GO" id="GO:0046488">
    <property type="term" value="P:phosphatidylinositol metabolic process"/>
    <property type="evidence" value="ECO:0007669"/>
    <property type="project" value="TreeGrafter"/>
</dbReference>
<keyword evidence="17" id="KW-0479">Metal-binding</keyword>
<keyword evidence="9 18" id="KW-0442">Lipid degradation</keyword>
<dbReference type="SUPFAM" id="SSF49562">
    <property type="entry name" value="C2 domain (Calcium/lipid-binding domain, CaLB)"/>
    <property type="match status" value="1"/>
</dbReference>
<dbReference type="Pfam" id="PF00168">
    <property type="entry name" value="C2"/>
    <property type="match status" value="1"/>
</dbReference>
<dbReference type="Gene3D" id="1.10.238.10">
    <property type="entry name" value="EF-hand"/>
    <property type="match status" value="1"/>
</dbReference>
<dbReference type="SMART" id="SM00149">
    <property type="entry name" value="PLCYc"/>
    <property type="match status" value="1"/>
</dbReference>
<comment type="subcellular location">
    <subcellularLocation>
        <location evidence="3">Cytoplasm</location>
    </subcellularLocation>
    <subcellularLocation>
        <location evidence="2">Membrane</location>
    </subcellularLocation>
    <subcellularLocation>
        <location evidence="1">Nucleus</location>
    </subcellularLocation>
</comment>
<dbReference type="Pfam" id="PF08703">
    <property type="entry name" value="PLC-beta_C"/>
    <property type="match status" value="1"/>
</dbReference>
<reference evidence="23" key="2">
    <citation type="submission" date="2025-08" db="UniProtKB">
        <authorList>
            <consortium name="Ensembl"/>
        </authorList>
    </citation>
    <scope>IDENTIFICATION</scope>
</reference>
<feature type="binding site" evidence="17">
    <location>
        <position position="262"/>
    </location>
    <ligand>
        <name>Ca(2+)</name>
        <dbReference type="ChEBI" id="CHEBI:29108"/>
    </ligand>
</feature>
<evidence type="ECO:0000256" key="13">
    <source>
        <dbReference type="ARBA" id="ARBA00023242"/>
    </source>
</evidence>
<dbReference type="InterPro" id="IPR017946">
    <property type="entry name" value="PLC-like_Pdiesterase_TIM-brl"/>
</dbReference>
<dbReference type="GO" id="GO:0120548">
    <property type="term" value="F:phosphatidylinositol phospholipase C activity"/>
    <property type="evidence" value="ECO:0007669"/>
    <property type="project" value="RHEA"/>
</dbReference>
<dbReference type="InterPro" id="IPR001711">
    <property type="entry name" value="PLipase_C_Pinositol-sp_Y"/>
</dbReference>
<keyword evidence="11" id="KW-0472">Membrane</keyword>
<keyword evidence="24" id="KW-1185">Reference proteome</keyword>
<protein>
    <recommendedName>
        <fullName evidence="4 18">Phosphoinositide phospholipase C</fullName>
        <ecNumber evidence="4 18">3.1.4.11</ecNumber>
    </recommendedName>
</protein>
<dbReference type="Gene3D" id="2.60.40.150">
    <property type="entry name" value="C2 domain"/>
    <property type="match status" value="1"/>
</dbReference>
<dbReference type="PROSITE" id="PS50004">
    <property type="entry name" value="C2"/>
    <property type="match status" value="1"/>
</dbReference>
<comment type="cofactor">
    <cofactor evidence="17">
        <name>Ca(2+)</name>
        <dbReference type="ChEBI" id="CHEBI:29108"/>
    </cofactor>
    <text evidence="17">Binds 1 Ca(2+) ion per subunit.</text>
</comment>
<reference evidence="23" key="3">
    <citation type="submission" date="2025-09" db="UniProtKB">
        <authorList>
            <consortium name="Ensembl"/>
        </authorList>
    </citation>
    <scope>IDENTIFICATION</scope>
</reference>
<dbReference type="GO" id="GO:0051209">
    <property type="term" value="P:release of sequestered calcium ion into cytosol"/>
    <property type="evidence" value="ECO:0007669"/>
    <property type="project" value="TreeGrafter"/>
</dbReference>
<keyword evidence="10 18" id="KW-0443">Lipid metabolism</keyword>
<dbReference type="AlphaFoldDB" id="A0A3B4DE26"/>
<feature type="compositionally biased region" description="Basic and acidic residues" evidence="20">
    <location>
        <begin position="959"/>
        <end position="977"/>
    </location>
</feature>
<dbReference type="Pfam" id="PF00387">
    <property type="entry name" value="PI-PLC-Y"/>
    <property type="match status" value="1"/>
</dbReference>
<dbReference type="GO" id="GO:0005509">
    <property type="term" value="F:calcium ion binding"/>
    <property type="evidence" value="ECO:0007669"/>
    <property type="project" value="InterPro"/>
</dbReference>
<dbReference type="Pfam" id="PF00388">
    <property type="entry name" value="PI-PLC-X"/>
    <property type="match status" value="1"/>
</dbReference>
<dbReference type="PANTHER" id="PTHR10336:SF12">
    <property type="entry name" value="1-PHOSPHATIDYLINOSITOL 4,5-BISPHOSPHATE PHOSPHODIESTERASE BETA-1"/>
    <property type="match status" value="1"/>
</dbReference>
<dbReference type="Pfam" id="PF22631">
    <property type="entry name" value="PLCB1-4-like_EFh"/>
    <property type="match status" value="1"/>
</dbReference>
<dbReference type="SUPFAM" id="SSF51695">
    <property type="entry name" value="PLC-like phosphodiesterases"/>
    <property type="match status" value="1"/>
</dbReference>
<evidence type="ECO:0000256" key="7">
    <source>
        <dbReference type="ARBA" id="ARBA00022801"/>
    </source>
</evidence>
<evidence type="ECO:0000259" key="21">
    <source>
        <dbReference type="PROSITE" id="PS50004"/>
    </source>
</evidence>
<dbReference type="Pfam" id="PF17787">
    <property type="entry name" value="PH_14"/>
    <property type="match status" value="1"/>
</dbReference>
<evidence type="ECO:0000256" key="20">
    <source>
        <dbReference type="SAM" id="MobiDB-lite"/>
    </source>
</evidence>
<dbReference type="InterPro" id="IPR053945">
    <property type="entry name" value="PLCB1-4-like_EFh"/>
</dbReference>
<keyword evidence="7 18" id="KW-0378">Hydrolase</keyword>
<dbReference type="GO" id="GO:0005737">
    <property type="term" value="C:cytoplasm"/>
    <property type="evidence" value="ECO:0007669"/>
    <property type="project" value="UniProtKB-SubCell"/>
</dbReference>
<evidence type="ECO:0000256" key="10">
    <source>
        <dbReference type="ARBA" id="ARBA00023098"/>
    </source>
</evidence>
<dbReference type="FunFam" id="3.20.20.190:FF:000039">
    <property type="entry name" value="Phosphoinositide phospholipase C"/>
    <property type="match status" value="1"/>
</dbReference>
<dbReference type="InterPro" id="IPR000008">
    <property type="entry name" value="C2_dom"/>
</dbReference>
<dbReference type="PIRSF" id="PIRSF000956">
    <property type="entry name" value="PLC-beta"/>
    <property type="match status" value="1"/>
</dbReference>
<dbReference type="Gene3D" id="2.30.29.240">
    <property type="match status" value="1"/>
</dbReference>
<evidence type="ECO:0000256" key="1">
    <source>
        <dbReference type="ARBA" id="ARBA00004123"/>
    </source>
</evidence>
<feature type="coiled-coil region" evidence="19">
    <location>
        <begin position="892"/>
        <end position="920"/>
    </location>
</feature>
<feature type="domain" description="C2" evidence="21">
    <location>
        <begin position="584"/>
        <end position="714"/>
    </location>
</feature>
<evidence type="ECO:0000256" key="17">
    <source>
        <dbReference type="PIRSR" id="PIRSR000956-2"/>
    </source>
</evidence>
<dbReference type="FunFam" id="2.60.40.150:FF:000008">
    <property type="entry name" value="1-phosphatidylinositol 4,5-bisphosphate phosphodiesterase"/>
    <property type="match status" value="1"/>
</dbReference>
<gene>
    <name evidence="23" type="primary">PLCB1</name>
</gene>
<dbReference type="PANTHER" id="PTHR10336">
    <property type="entry name" value="PHOSPHOINOSITIDE-SPECIFIC PHOSPHOLIPASE C FAMILY PROTEIN"/>
    <property type="match status" value="1"/>
</dbReference>
<dbReference type="CDD" id="cd00275">
    <property type="entry name" value="C2_PLC_like"/>
    <property type="match status" value="1"/>
</dbReference>
<dbReference type="InterPro" id="IPR037862">
    <property type="entry name" value="PLC-beta_PH"/>
</dbReference>
<dbReference type="InterPro" id="IPR042531">
    <property type="entry name" value="PLC-beta_C_sf"/>
</dbReference>
<organism evidence="23 24">
    <name type="scientific">Pygocentrus nattereri</name>
    <name type="common">Red-bellied piranha</name>
    <dbReference type="NCBI Taxonomy" id="42514"/>
    <lineage>
        <taxon>Eukaryota</taxon>
        <taxon>Metazoa</taxon>
        <taxon>Chordata</taxon>
        <taxon>Craniata</taxon>
        <taxon>Vertebrata</taxon>
        <taxon>Euteleostomi</taxon>
        <taxon>Actinopterygii</taxon>
        <taxon>Neopterygii</taxon>
        <taxon>Teleostei</taxon>
        <taxon>Ostariophysi</taxon>
        <taxon>Characiformes</taxon>
        <taxon>Characoidei</taxon>
        <taxon>Pygocentrus</taxon>
    </lineage>
</organism>
<feature type="active site" evidence="16">
    <location>
        <position position="261"/>
    </location>
</feature>
<feature type="binding site" evidence="17">
    <location>
        <position position="293"/>
    </location>
    <ligand>
        <name>Ca(2+)</name>
        <dbReference type="ChEBI" id="CHEBI:29108"/>
    </ligand>
</feature>
<dbReference type="SMART" id="SM00239">
    <property type="entry name" value="C2"/>
    <property type="match status" value="1"/>
</dbReference>
<feature type="active site" evidence="16">
    <location>
        <position position="308"/>
    </location>
</feature>
<reference evidence="23 24" key="1">
    <citation type="submission" date="2020-10" db="EMBL/GenBank/DDBJ databases">
        <title>Pygocentrus nattereri (red-bellied piranha) genome, fPygNat1, primary haplotype.</title>
        <authorList>
            <person name="Myers G."/>
            <person name="Meyer A."/>
            <person name="Karagic N."/>
            <person name="Pippel M."/>
            <person name="Winkler S."/>
            <person name="Tracey A."/>
            <person name="Wood J."/>
            <person name="Formenti G."/>
            <person name="Howe K."/>
            <person name="Fedrigo O."/>
            <person name="Jarvis E.D."/>
        </authorList>
    </citation>
    <scope>NUCLEOTIDE SEQUENCE [LARGE SCALE GENOMIC DNA]</scope>
</reference>
<dbReference type="SUPFAM" id="SSF69989">
    <property type="entry name" value="C-terminal domain of PLC-beta"/>
    <property type="match status" value="1"/>
</dbReference>
<dbReference type="InterPro" id="IPR000909">
    <property type="entry name" value="PLipase_C_PInositol-sp_X_dom"/>
</dbReference>
<evidence type="ECO:0000256" key="6">
    <source>
        <dbReference type="ARBA" id="ARBA00022553"/>
    </source>
</evidence>
<dbReference type="SUPFAM" id="SSF47473">
    <property type="entry name" value="EF-hand"/>
    <property type="match status" value="1"/>
</dbReference>
<comment type="catalytic activity">
    <reaction evidence="14">
        <text>a 1,2-diacyl-sn-glycero-3-phospho-(1D-myo-inositol-4,5-bisphosphate) + H2O = 1D-myo-inositol 1,4,5-trisphosphate + a 1,2-diacyl-sn-glycerol + H(+)</text>
        <dbReference type="Rhea" id="RHEA:33179"/>
        <dbReference type="ChEBI" id="CHEBI:15377"/>
        <dbReference type="ChEBI" id="CHEBI:15378"/>
        <dbReference type="ChEBI" id="CHEBI:17815"/>
        <dbReference type="ChEBI" id="CHEBI:58456"/>
        <dbReference type="ChEBI" id="CHEBI:203600"/>
        <dbReference type="EC" id="3.1.4.11"/>
    </reaction>
    <physiologicalReaction direction="left-to-right" evidence="14">
        <dbReference type="Rhea" id="RHEA:33180"/>
    </physiologicalReaction>
</comment>
<dbReference type="CDD" id="cd08591">
    <property type="entry name" value="PI-PLCc_beta"/>
    <property type="match status" value="1"/>
</dbReference>
<evidence type="ECO:0000256" key="5">
    <source>
        <dbReference type="ARBA" id="ARBA00022490"/>
    </source>
</evidence>
<evidence type="ECO:0000256" key="14">
    <source>
        <dbReference type="ARBA" id="ARBA00023674"/>
    </source>
</evidence>
<dbReference type="InterPro" id="IPR011992">
    <property type="entry name" value="EF-hand-dom_pair"/>
</dbReference>
<dbReference type="InterPro" id="IPR016280">
    <property type="entry name" value="PLC-beta"/>
</dbReference>